<organism evidence="1 2">
    <name type="scientific">Trichinella zimbabwensis</name>
    <dbReference type="NCBI Taxonomy" id="268475"/>
    <lineage>
        <taxon>Eukaryota</taxon>
        <taxon>Metazoa</taxon>
        <taxon>Ecdysozoa</taxon>
        <taxon>Nematoda</taxon>
        <taxon>Enoplea</taxon>
        <taxon>Dorylaimia</taxon>
        <taxon>Trichinellida</taxon>
        <taxon>Trichinellidae</taxon>
        <taxon>Trichinella</taxon>
    </lineage>
</organism>
<dbReference type="EMBL" id="JYDP01001829">
    <property type="protein sequence ID" value="KRY97738.1"/>
    <property type="molecule type" value="Genomic_DNA"/>
</dbReference>
<sequence length="31" mass="3699">MQERTHAEAHLKLRPDACILLIFPSFFVHYD</sequence>
<reference evidence="1 2" key="1">
    <citation type="submission" date="2015-01" db="EMBL/GenBank/DDBJ databases">
        <title>Evolution of Trichinella species and genotypes.</title>
        <authorList>
            <person name="Korhonen P.K."/>
            <person name="Edoardo P."/>
            <person name="Giuseppe L.R."/>
            <person name="Gasser R.B."/>
        </authorList>
    </citation>
    <scope>NUCLEOTIDE SEQUENCE [LARGE SCALE GENOMIC DNA]</scope>
    <source>
        <strain evidence="1">ISS1029</strain>
    </source>
</reference>
<evidence type="ECO:0000313" key="1">
    <source>
        <dbReference type="EMBL" id="KRY97738.1"/>
    </source>
</evidence>
<comment type="caution">
    <text evidence="1">The sequence shown here is derived from an EMBL/GenBank/DDBJ whole genome shotgun (WGS) entry which is preliminary data.</text>
</comment>
<protein>
    <submittedName>
        <fullName evidence="1">Uncharacterized protein</fullName>
    </submittedName>
</protein>
<keyword evidence="2" id="KW-1185">Reference proteome</keyword>
<proteinExistence type="predicted"/>
<name>A0A0V1GHK3_9BILA</name>
<dbReference type="Proteomes" id="UP000055024">
    <property type="component" value="Unassembled WGS sequence"/>
</dbReference>
<evidence type="ECO:0000313" key="2">
    <source>
        <dbReference type="Proteomes" id="UP000055024"/>
    </source>
</evidence>
<gene>
    <name evidence="1" type="ORF">T11_13575</name>
</gene>
<accession>A0A0V1GHK3</accession>
<dbReference type="AlphaFoldDB" id="A0A0V1GHK3"/>